<proteinExistence type="predicted"/>
<evidence type="ECO:0000313" key="2">
    <source>
        <dbReference type="Proteomes" id="UP000525298"/>
    </source>
</evidence>
<evidence type="ECO:0000313" key="1">
    <source>
        <dbReference type="EMBL" id="MBA2881721.1"/>
    </source>
</evidence>
<keyword evidence="1" id="KW-0804">Transcription</keyword>
<name>A0A7W0HL38_9BACT</name>
<comment type="caution">
    <text evidence="1">The sequence shown here is derived from an EMBL/GenBank/DDBJ whole genome shotgun (WGS) entry which is preliminary data.</text>
</comment>
<dbReference type="RefSeq" id="WP_181551381.1">
    <property type="nucleotide sequence ID" value="NZ_JACDUS010000005.1"/>
</dbReference>
<dbReference type="Proteomes" id="UP000525298">
    <property type="component" value="Unassembled WGS sequence"/>
</dbReference>
<dbReference type="AlphaFoldDB" id="A0A7W0HL38"/>
<organism evidence="1 2">
    <name type="scientific">Desulfosalsimonas propionicica</name>
    <dbReference type="NCBI Taxonomy" id="332175"/>
    <lineage>
        <taxon>Bacteria</taxon>
        <taxon>Pseudomonadati</taxon>
        <taxon>Thermodesulfobacteriota</taxon>
        <taxon>Desulfobacteria</taxon>
        <taxon>Desulfobacterales</taxon>
        <taxon>Desulfosalsimonadaceae</taxon>
        <taxon>Desulfosalsimonas</taxon>
    </lineage>
</organism>
<sequence length="118" mass="13144">MKCQSCGAEINTDQAMEARGQTVCEDCYIDMAAKPKTCDPWAVYSAKNLEKTGTGPDLTQNQSAIVDYLKKNGPTPPEKLAGDMGLTMDEFEREMAPLRHMEKVRAQLQEGEKVICLW</sequence>
<dbReference type="EMBL" id="JACDUS010000005">
    <property type="protein sequence ID" value="MBA2881721.1"/>
    <property type="molecule type" value="Genomic_DNA"/>
</dbReference>
<dbReference type="GO" id="GO:0000428">
    <property type="term" value="C:DNA-directed RNA polymerase complex"/>
    <property type="evidence" value="ECO:0007669"/>
    <property type="project" value="UniProtKB-KW"/>
</dbReference>
<protein>
    <submittedName>
        <fullName evidence="1">DNA-directed RNA polymerase subunit RPC12/RpoP</fullName>
    </submittedName>
</protein>
<accession>A0A7W0HL38</accession>
<reference evidence="1 2" key="1">
    <citation type="submission" date="2020-07" db="EMBL/GenBank/DDBJ databases">
        <title>Genomic Encyclopedia of Type Strains, Phase IV (KMG-IV): sequencing the most valuable type-strain genomes for metagenomic binning, comparative biology and taxonomic classification.</title>
        <authorList>
            <person name="Goeker M."/>
        </authorList>
    </citation>
    <scope>NUCLEOTIDE SEQUENCE [LARGE SCALE GENOMIC DNA]</scope>
    <source>
        <strain evidence="1 2">DSM 17721</strain>
    </source>
</reference>
<gene>
    <name evidence="1" type="ORF">HNR65_002052</name>
</gene>
<keyword evidence="2" id="KW-1185">Reference proteome</keyword>
<keyword evidence="1" id="KW-0240">DNA-directed RNA polymerase</keyword>